<evidence type="ECO:0000313" key="1">
    <source>
        <dbReference type="EMBL" id="KAA8911074.1"/>
    </source>
</evidence>
<keyword evidence="2" id="KW-1185">Reference proteome</keyword>
<sequence>MGEFSKIVEELEGVVGDSESFVGGKTYAEAMGRLLSLLNEAEGVSEVVANLDEDSRLKKVFSRAAVCTIGWSNCEEMVYNSISLLKWAKAVYRLDGVENVSEVVTIILRLCLFIKPEKDVTMGVVKYVEGVFKHLIEIGGTQKSDDFWMSMAVLASHYLVREDLSEGFISLFQHEGDLEGSFYAKWKRTFEACGPQNLVSTQDGYVGLREDEKRSFADLLEEPQGHIKKSDEKSVNLGPLSVLKRACIHRCVEVDLADEELMKLYRVVCVELDSPIVWLNEIITLAVDCRNAAVGLTDSLKDPNAVLPQLESSSFIVGTNPQSCEMFFLQLLQFPRLGELFELCECWNQTISAKTKGFLQFVFKTGIKFLGLVQFPQKNGKMVALLFNTPPELFENSVNRLHYDIMFEAVDNASSVLGNDSFVSLLRLSTGLLEEYSSNYSRIIDYNSQISLLNPPLSSMALLCHLLHIACRQLNNRVTTFFDNVFKIPLPPIPIKRFIPVEAEELLASDKEESLVQIVVSLLSVLLKNLKLLQQMELTEDMRECEMVVAALISVAGTIDTNKELVNYIVGSCLCALLQSYPKYGFYMFMKLTNELSRKSIKLAGLSIQLLTAILKHAPTEPLEQSFEVSQHAVSRFVSTWYKTNSLCLDELLAQLKRLDQTDIIQQATPKPATIGPIGTPAQSYSLRTNIKPVLLDLSFLAESVPIIKHPKPSKRINSSQSHPNLRA</sequence>
<reference evidence="1" key="1">
    <citation type="journal article" date="2019" name="G3 (Bethesda)">
        <title>Genome Assemblies of Two Rare Opportunistic Yeast Pathogens: Diutina rugosa (syn. Candida rugosa) and Trichomonascus ciferrii (syn. Candida ciferrii).</title>
        <authorList>
            <person name="Mixao V."/>
            <person name="Saus E."/>
            <person name="Hansen A.P."/>
            <person name="Lass-Florl C."/>
            <person name="Gabaldon T."/>
        </authorList>
    </citation>
    <scope>NUCLEOTIDE SEQUENCE</scope>
    <source>
        <strain evidence="1">CBS 4856</strain>
    </source>
</reference>
<evidence type="ECO:0000313" key="2">
    <source>
        <dbReference type="Proteomes" id="UP000761534"/>
    </source>
</evidence>
<accession>A0A642V1S2</accession>
<organism evidence="1 2">
    <name type="scientific">Trichomonascus ciferrii</name>
    <dbReference type="NCBI Taxonomy" id="44093"/>
    <lineage>
        <taxon>Eukaryota</taxon>
        <taxon>Fungi</taxon>
        <taxon>Dikarya</taxon>
        <taxon>Ascomycota</taxon>
        <taxon>Saccharomycotina</taxon>
        <taxon>Dipodascomycetes</taxon>
        <taxon>Dipodascales</taxon>
        <taxon>Trichomonascaceae</taxon>
        <taxon>Trichomonascus</taxon>
        <taxon>Trichomonascus ciferrii complex</taxon>
    </lineage>
</organism>
<protein>
    <submittedName>
        <fullName evidence="1">Uncharacterized protein</fullName>
    </submittedName>
</protein>
<dbReference type="VEuPathDB" id="FungiDB:TRICI_003931"/>
<name>A0A642V1S2_9ASCO</name>
<dbReference type="EMBL" id="SWFS01000292">
    <property type="protein sequence ID" value="KAA8911074.1"/>
    <property type="molecule type" value="Genomic_DNA"/>
</dbReference>
<dbReference type="AlphaFoldDB" id="A0A642V1S2"/>
<proteinExistence type="predicted"/>
<comment type="caution">
    <text evidence="1">The sequence shown here is derived from an EMBL/GenBank/DDBJ whole genome shotgun (WGS) entry which is preliminary data.</text>
</comment>
<gene>
    <name evidence="1" type="ORF">TRICI_003931</name>
</gene>
<dbReference type="Proteomes" id="UP000761534">
    <property type="component" value="Unassembled WGS sequence"/>
</dbReference>